<gene>
    <name evidence="1" type="ORF">FMOSSE_LOCUS13747</name>
</gene>
<name>A0A9N9HPB3_FUNMO</name>
<evidence type="ECO:0000313" key="2">
    <source>
        <dbReference type="Proteomes" id="UP000789375"/>
    </source>
</evidence>
<sequence>MILDWNSNALTNLDEVNWKEISKYQICNGRLSLMTHQIQKFSDLYNILVE</sequence>
<organism evidence="1 2">
    <name type="scientific">Funneliformis mosseae</name>
    <name type="common">Endomycorrhizal fungus</name>
    <name type="synonym">Glomus mosseae</name>
    <dbReference type="NCBI Taxonomy" id="27381"/>
    <lineage>
        <taxon>Eukaryota</taxon>
        <taxon>Fungi</taxon>
        <taxon>Fungi incertae sedis</taxon>
        <taxon>Mucoromycota</taxon>
        <taxon>Glomeromycotina</taxon>
        <taxon>Glomeromycetes</taxon>
        <taxon>Glomerales</taxon>
        <taxon>Glomeraceae</taxon>
        <taxon>Funneliformis</taxon>
    </lineage>
</organism>
<evidence type="ECO:0000313" key="1">
    <source>
        <dbReference type="EMBL" id="CAG8699358.1"/>
    </source>
</evidence>
<dbReference type="AlphaFoldDB" id="A0A9N9HPB3"/>
<dbReference type="Proteomes" id="UP000789375">
    <property type="component" value="Unassembled WGS sequence"/>
</dbReference>
<accession>A0A9N9HPB3</accession>
<feature type="non-terminal residue" evidence="1">
    <location>
        <position position="50"/>
    </location>
</feature>
<keyword evidence="2" id="KW-1185">Reference proteome</keyword>
<proteinExistence type="predicted"/>
<dbReference type="EMBL" id="CAJVPP010008739">
    <property type="protein sequence ID" value="CAG8699358.1"/>
    <property type="molecule type" value="Genomic_DNA"/>
</dbReference>
<protein>
    <submittedName>
        <fullName evidence="1">11943_t:CDS:1</fullName>
    </submittedName>
</protein>
<comment type="caution">
    <text evidence="1">The sequence shown here is derived from an EMBL/GenBank/DDBJ whole genome shotgun (WGS) entry which is preliminary data.</text>
</comment>
<reference evidence="1" key="1">
    <citation type="submission" date="2021-06" db="EMBL/GenBank/DDBJ databases">
        <authorList>
            <person name="Kallberg Y."/>
            <person name="Tangrot J."/>
            <person name="Rosling A."/>
        </authorList>
    </citation>
    <scope>NUCLEOTIDE SEQUENCE</scope>
    <source>
        <strain evidence="1">87-6 pot B 2015</strain>
    </source>
</reference>